<protein>
    <recommendedName>
        <fullName evidence="6">Fibronectin type-III domain-containing protein</fullName>
    </recommendedName>
</protein>
<dbReference type="PATRIC" id="fig|47853.6.peg.2341"/>
<evidence type="ECO:0000313" key="5">
    <source>
        <dbReference type="Proteomes" id="UP000032254"/>
    </source>
</evidence>
<proteinExistence type="predicted"/>
<evidence type="ECO:0000256" key="1">
    <source>
        <dbReference type="SAM" id="Coils"/>
    </source>
</evidence>
<dbReference type="Proteomes" id="UP000032254">
    <property type="component" value="Unassembled WGS sequence"/>
</dbReference>
<evidence type="ECO:0008006" key="6">
    <source>
        <dbReference type="Google" id="ProtNLM"/>
    </source>
</evidence>
<name>A0A0D0X8T5_9ACTN</name>
<sequence length="898" mass="96837">MEFDPARYDREVIGPLRGRRGRLPDGDLRVRYAVEPGMDRAALEQRLRKVRTYWNQKASGPAAQAATGVCKRLLAADEELKRTAGSAMLDPAWWEQQATAYRQRARGALDGLVRDLRDSYGGSGRVTPGQLAAIVAHHQATFDHDQLDQAVRQAKLVVVEPVELPADSGMERTAYRTLTENLGIAGASTIVHLLHPDLREPFRLCTGFAVPGRPELTLTAEVVRARSAAENAAADSPVVRARKAALVALRTAADRGVALAGIALFQVAEQVRQGRAAGLADRLLVRTAVDLGLTPEDAELLVLSMPATVSATTTPADQVRELLGQGELRTAAQRLAAVPAEHADRETLRREIAAAEQRVAELLDQVDQALAADREEAAEQLLRQALAVAADDAALAARLRRLRPPPPQDLRVHPGAPTVLSWARPATERTDLRYRVVRGDGDPPATPQAGTLVAETTEPTAADPEPPVGAHCGYAVFAAGESGAWSRAVTATALLTPPVGEVTVLATPHEVTLAWRPHPATVAVRVRRTESRRPGSPDDGVPLRAELTGLTDTTVQQGHDYHYSLVAVYRDPAGRQVTSAMVVVTAAPRPRARPVESLTVEPVRAVGSRVRVRLSWLPQPGVRVRIRRADTPPPWPVGATIHEPALDGYGVEVTGAPADADGRRVLEADVPQGFHVYLPLAVGGEGTIVGRPVTQGTAAPVERLRAQRAGDQVDISWVWPDTVSLAEVTHARDGCPDEVFQVSRSRYLHEKGCRLTADDRPARVGVVGIAIGPAGRARSPAVWCDVPGRPGRLAYTVERLAGLRNRFSPRRALAVTAERDCAVAHLIVVARAGPVLPVRPDQGRELLRVSDVEFGAGQTRRFEFDLPGELPRPYWIRCFVDPPSGAVLRDPPVDQLKV</sequence>
<dbReference type="Pfam" id="PF25833">
    <property type="entry name" value="Fn3_SaeA_3rd"/>
    <property type="match status" value="1"/>
</dbReference>
<reference evidence="4 5" key="1">
    <citation type="submission" date="2015-01" db="EMBL/GenBank/DDBJ databases">
        <title>Sequencing and annotation of Micromonospora carbonacea strain JXNU-1 genome.</title>
        <authorList>
            <person name="Long Z."/>
            <person name="Huang Y."/>
            <person name="Jiang Y."/>
        </authorList>
    </citation>
    <scope>NUCLEOTIDE SEQUENCE [LARGE SCALE GENOMIC DNA]</scope>
    <source>
        <strain evidence="4 5">JXNU-1</strain>
    </source>
</reference>
<gene>
    <name evidence="4" type="ORF">TK50_11045</name>
</gene>
<dbReference type="InterPro" id="IPR058691">
    <property type="entry name" value="Fn3_SaeA_1st"/>
</dbReference>
<dbReference type="OrthoDB" id="4494375at2"/>
<feature type="coiled-coil region" evidence="1">
    <location>
        <begin position="345"/>
        <end position="372"/>
    </location>
</feature>
<accession>A0A0D0X8T5</accession>
<dbReference type="AlphaFoldDB" id="A0A0D0X8T5"/>
<dbReference type="InterPro" id="IPR058692">
    <property type="entry name" value="Fn3_SaeA_2nd"/>
</dbReference>
<dbReference type="GeneID" id="301304669"/>
<comment type="caution">
    <text evidence="4">The sequence shown here is derived from an EMBL/GenBank/DDBJ whole genome shotgun (WGS) entry which is preliminary data.</text>
</comment>
<evidence type="ECO:0000313" key="4">
    <source>
        <dbReference type="EMBL" id="KIR65835.1"/>
    </source>
</evidence>
<dbReference type="Pfam" id="PF25832">
    <property type="entry name" value="Fn3_SaeA_2nd"/>
    <property type="match status" value="1"/>
</dbReference>
<feature type="domain" description="SaeA first Fn3-like" evidence="2">
    <location>
        <begin position="419"/>
        <end position="479"/>
    </location>
</feature>
<evidence type="ECO:0000259" key="2">
    <source>
        <dbReference type="Pfam" id="PF25832"/>
    </source>
</evidence>
<keyword evidence="1" id="KW-0175">Coiled coil</keyword>
<feature type="domain" description="SaeA second Fn3-like" evidence="3">
    <location>
        <begin position="501"/>
        <end position="585"/>
    </location>
</feature>
<dbReference type="EMBL" id="JXSX01000001">
    <property type="protein sequence ID" value="KIR65835.1"/>
    <property type="molecule type" value="Genomic_DNA"/>
</dbReference>
<organism evidence="4 5">
    <name type="scientific">Micromonospora haikouensis</name>
    <dbReference type="NCBI Taxonomy" id="686309"/>
    <lineage>
        <taxon>Bacteria</taxon>
        <taxon>Bacillati</taxon>
        <taxon>Actinomycetota</taxon>
        <taxon>Actinomycetes</taxon>
        <taxon>Micromonosporales</taxon>
        <taxon>Micromonosporaceae</taxon>
        <taxon>Micromonospora</taxon>
    </lineage>
</organism>
<evidence type="ECO:0000259" key="3">
    <source>
        <dbReference type="Pfam" id="PF25833"/>
    </source>
</evidence>
<dbReference type="RefSeq" id="WP_043962653.1">
    <property type="nucleotide sequence ID" value="NZ_JXSX01000001.1"/>
</dbReference>
<keyword evidence="5" id="KW-1185">Reference proteome</keyword>